<evidence type="ECO:0000259" key="9">
    <source>
        <dbReference type="Pfam" id="PF03600"/>
    </source>
</evidence>
<dbReference type="PANTHER" id="PTHR43302:SF5">
    <property type="entry name" value="TRANSPORTER ARSB-RELATED"/>
    <property type="match status" value="1"/>
</dbReference>
<feature type="transmembrane region" description="Helical" evidence="8">
    <location>
        <begin position="12"/>
        <end position="31"/>
    </location>
</feature>
<comment type="caution">
    <text evidence="10">The sequence shown here is derived from an EMBL/GenBank/DDBJ whole genome shotgun (WGS) entry which is preliminary data.</text>
</comment>
<evidence type="ECO:0000256" key="6">
    <source>
        <dbReference type="ARBA" id="ARBA00023136"/>
    </source>
</evidence>
<evidence type="ECO:0000256" key="8">
    <source>
        <dbReference type="SAM" id="Phobius"/>
    </source>
</evidence>
<keyword evidence="11" id="KW-1185">Reference proteome</keyword>
<feature type="compositionally biased region" description="Basic and acidic residues" evidence="7">
    <location>
        <begin position="377"/>
        <end position="395"/>
    </location>
</feature>
<dbReference type="InterPro" id="IPR004680">
    <property type="entry name" value="Cit_transptr-like_dom"/>
</dbReference>
<proteinExistence type="predicted"/>
<feature type="transmembrane region" description="Helical" evidence="8">
    <location>
        <begin position="323"/>
        <end position="345"/>
    </location>
</feature>
<protein>
    <recommendedName>
        <fullName evidence="9">Citrate transporter-like domain-containing protein</fullName>
    </recommendedName>
</protein>
<dbReference type="PANTHER" id="PTHR43302">
    <property type="entry name" value="TRANSPORTER ARSB-RELATED"/>
    <property type="match status" value="1"/>
</dbReference>
<keyword evidence="5 8" id="KW-1133">Transmembrane helix</keyword>
<dbReference type="Proteomes" id="UP001444661">
    <property type="component" value="Unassembled WGS sequence"/>
</dbReference>
<feature type="transmembrane region" description="Helical" evidence="8">
    <location>
        <begin position="140"/>
        <end position="162"/>
    </location>
</feature>
<keyword evidence="6 8" id="KW-0472">Membrane</keyword>
<feature type="region of interest" description="Disordered" evidence="7">
    <location>
        <begin position="637"/>
        <end position="661"/>
    </location>
</feature>
<feature type="region of interest" description="Disordered" evidence="7">
    <location>
        <begin position="377"/>
        <end position="446"/>
    </location>
</feature>
<evidence type="ECO:0000256" key="3">
    <source>
        <dbReference type="ARBA" id="ARBA00022475"/>
    </source>
</evidence>
<feature type="transmembrane region" description="Helical" evidence="8">
    <location>
        <begin position="531"/>
        <end position="549"/>
    </location>
</feature>
<feature type="compositionally biased region" description="Basic and acidic residues" evidence="7">
    <location>
        <begin position="414"/>
        <end position="424"/>
    </location>
</feature>
<feature type="domain" description="Citrate transporter-like" evidence="9">
    <location>
        <begin position="101"/>
        <end position="335"/>
    </location>
</feature>
<evidence type="ECO:0000256" key="1">
    <source>
        <dbReference type="ARBA" id="ARBA00004651"/>
    </source>
</evidence>
<dbReference type="EMBL" id="JAQQWK010000005">
    <property type="protein sequence ID" value="KAK8041697.1"/>
    <property type="molecule type" value="Genomic_DNA"/>
</dbReference>
<organism evidence="10 11">
    <name type="scientific">Apiospora rasikravindrae</name>
    <dbReference type="NCBI Taxonomy" id="990691"/>
    <lineage>
        <taxon>Eukaryota</taxon>
        <taxon>Fungi</taxon>
        <taxon>Dikarya</taxon>
        <taxon>Ascomycota</taxon>
        <taxon>Pezizomycotina</taxon>
        <taxon>Sordariomycetes</taxon>
        <taxon>Xylariomycetidae</taxon>
        <taxon>Amphisphaeriales</taxon>
        <taxon>Apiosporaceae</taxon>
        <taxon>Apiospora</taxon>
    </lineage>
</organism>
<evidence type="ECO:0000256" key="2">
    <source>
        <dbReference type="ARBA" id="ARBA00022448"/>
    </source>
</evidence>
<evidence type="ECO:0000256" key="4">
    <source>
        <dbReference type="ARBA" id="ARBA00022692"/>
    </source>
</evidence>
<keyword evidence="2" id="KW-0813">Transport</keyword>
<keyword evidence="3" id="KW-1003">Cell membrane</keyword>
<reference evidence="10 11" key="1">
    <citation type="submission" date="2023-01" db="EMBL/GenBank/DDBJ databases">
        <title>Analysis of 21 Apiospora genomes using comparative genomics revels a genus with tremendous synthesis potential of carbohydrate active enzymes and secondary metabolites.</title>
        <authorList>
            <person name="Sorensen T."/>
        </authorList>
    </citation>
    <scope>NUCLEOTIDE SEQUENCE [LARGE SCALE GENOMIC DNA]</scope>
    <source>
        <strain evidence="10 11">CBS 33761</strain>
    </source>
</reference>
<accession>A0ABR1T534</accession>
<evidence type="ECO:0000256" key="5">
    <source>
        <dbReference type="ARBA" id="ARBA00022989"/>
    </source>
</evidence>
<feature type="compositionally biased region" description="Basic and acidic residues" evidence="7">
    <location>
        <begin position="434"/>
        <end position="446"/>
    </location>
</feature>
<feature type="compositionally biased region" description="Low complexity" evidence="7">
    <location>
        <begin position="645"/>
        <end position="661"/>
    </location>
</feature>
<evidence type="ECO:0000313" key="10">
    <source>
        <dbReference type="EMBL" id="KAK8041697.1"/>
    </source>
</evidence>
<comment type="subcellular location">
    <subcellularLocation>
        <location evidence="1">Cell membrane</location>
        <topology evidence="1">Multi-pass membrane protein</topology>
    </subcellularLocation>
</comment>
<name>A0ABR1T534_9PEZI</name>
<feature type="transmembrane region" description="Helical" evidence="8">
    <location>
        <begin position="297"/>
        <end position="317"/>
    </location>
</feature>
<dbReference type="Pfam" id="PF03600">
    <property type="entry name" value="CitMHS"/>
    <property type="match status" value="1"/>
</dbReference>
<evidence type="ECO:0000256" key="7">
    <source>
        <dbReference type="SAM" id="MobiDB-lite"/>
    </source>
</evidence>
<feature type="transmembrane region" description="Helical" evidence="8">
    <location>
        <begin position="223"/>
        <end position="243"/>
    </location>
</feature>
<feature type="transmembrane region" description="Helical" evidence="8">
    <location>
        <begin position="103"/>
        <end position="128"/>
    </location>
</feature>
<gene>
    <name evidence="10" type="ORF">PG993_006220</name>
</gene>
<evidence type="ECO:0000313" key="11">
    <source>
        <dbReference type="Proteomes" id="UP001444661"/>
    </source>
</evidence>
<keyword evidence="4 8" id="KW-0812">Transmembrane</keyword>
<feature type="transmembrane region" description="Helical" evidence="8">
    <location>
        <begin position="488"/>
        <end position="511"/>
    </location>
</feature>
<sequence length="661" mass="72650">MENLSTDTSQIREWQSIITLIAFFLAISQISPSSSPSTSPSQSPRLLWTTVLSISVKLRIIPPPQPSKAQDANPNHDTEEEGFFKLALRNGILGANSIDPIDVMVFFITLAYIALSLDASGLIRYLACRVLRASKSGRRLYFYLYSFFFALTTCIGNDPIILSGTPFLAYITRVSNIEDPGAWIYSQFAIANIASAILVSSNPTNLVLTAAFGIRFIDYTANIIVPVLFTVVLLFPFLLFVVFRDRAFIPPTIEMQKLERLDENEAPVNPNVPYAAGGGDDQGLREVLNPYLDKKGAVFAALVMAATLITVLALNASPSIEAPVYWVTLPAAVVMFGRDVTFGWLNRHETRELARRGRREAERAEVAQAIIAERRRQLEREREEQLQNEKSEERPRRRVAAPVLSPSSTEVEPSSDRDDHDEIRPASAPLVPRSSDDEKSTDTDLERQISQELQLRHRQQPPEPTTLVSLFRDAKAWVRATFPTATTVFALLPFPLVPFAFAMFVLVEALVTKGWVPVFAYGWHHWVNKTGTVGAIGGMGFVSVILCNFSGTNIGTTILLCRILQTWQQIHADAGSAISDRTFWGAVYSMAVGVNYGAFSSAFSASLAGLLWRDILANKGIPCVAPTSCASTCPSSPPPWPSAPPSSSARSTSCGASRRTC</sequence>